<keyword evidence="5" id="KW-0168">Coated pit</keyword>
<feature type="compositionally biased region" description="Polar residues" evidence="8">
    <location>
        <begin position="55"/>
        <end position="71"/>
    </location>
</feature>
<dbReference type="GO" id="GO:0030132">
    <property type="term" value="C:clathrin coat of coated pit"/>
    <property type="evidence" value="ECO:0007669"/>
    <property type="project" value="InterPro"/>
</dbReference>
<comment type="subcellular location">
    <subcellularLocation>
        <location evidence="1">Cytoplasmic vesicle membrane</location>
        <topology evidence="1">Peripheral membrane protein</topology>
        <orientation evidence="1">Cytoplasmic side</orientation>
    </subcellularLocation>
    <subcellularLocation>
        <location evidence="2">Membrane</location>
        <location evidence="2">Coated pit</location>
        <topology evidence="2">Peripheral membrane protein</topology>
        <orientation evidence="2">Cytoplasmic side</orientation>
    </subcellularLocation>
</comment>
<dbReference type="Gene3D" id="3.40.50.150">
    <property type="entry name" value="Vaccinia Virus protein VP39"/>
    <property type="match status" value="1"/>
</dbReference>
<dbReference type="Proteomes" id="UP000054107">
    <property type="component" value="Unassembled WGS sequence"/>
</dbReference>
<feature type="region of interest" description="Disordered" evidence="8">
    <location>
        <begin position="33"/>
        <end position="71"/>
    </location>
</feature>
<protein>
    <submittedName>
        <fullName evidence="9">Uncharacterized protein</fullName>
    </submittedName>
</protein>
<keyword evidence="4" id="KW-0472">Membrane</keyword>
<dbReference type="Pfam" id="PF10294">
    <property type="entry name" value="Methyltransf_16"/>
    <property type="match status" value="1"/>
</dbReference>
<evidence type="ECO:0000256" key="8">
    <source>
        <dbReference type="SAM" id="MobiDB-lite"/>
    </source>
</evidence>
<feature type="compositionally biased region" description="Polar residues" evidence="8">
    <location>
        <begin position="36"/>
        <end position="47"/>
    </location>
</feature>
<sequence length="636" mass="72630">MSDFGDFSSTTNDPSADFLARERAVLGGDADIFTTLDDNPPSTTFTATPDLLDRSSAQSQYGIMSPSTPANDYSAFESNYPKTENLETSKAFHNAMLPDEEPDVVRQWRENQKQLIAKRDEDESNKKQEVLNKAREDIDKFYEDYNDKKQKAIEENREREDKLLKSREESSASTNIWASVSREIDVSNAKAAYPTRDVSRMKSIILDLRKDQSAPDGDIDYFHHLQRYSALYRILLATPYSTKLTFKQWYRVNLKLVNELDLTMTEQQKGNCWLEVGCHLLVEKNKSIVPCKESSIQCRPLQHDEWDSTTASDIAGFQNDTVGDLEFMVSLHDEGYVSSSTTSPNYYIQIYPKTQKHPFIMAFPLIIGPVTMEESSIHTPTYASINNLWEEPSTSNTIFHGYRLQDSSFLVIREDWSLGTPGKMWDSALVLSQMMTDKISHDPDYFRGGRFIDLSAGTGCLGLLIAALYKNIYRDHKHNMPRITLTDLPEALDLIQQNRSCNHLEGYTSVKSLEWGNYRDVQNLLLEGPIHTVIASDVLYRPSTFPSLVRTLVWLSEQNRHQIEIYVGYKRRGLALQDEKQFFNLCAESFHIITLSSAEICIKRNSNLEGWILTGEGDLDDAYKKTGVNIYQLVCK</sequence>
<organism evidence="9 10">
    <name type="scientific">Parasitella parasitica</name>
    <dbReference type="NCBI Taxonomy" id="35722"/>
    <lineage>
        <taxon>Eukaryota</taxon>
        <taxon>Fungi</taxon>
        <taxon>Fungi incertae sedis</taxon>
        <taxon>Mucoromycota</taxon>
        <taxon>Mucoromycotina</taxon>
        <taxon>Mucoromycetes</taxon>
        <taxon>Mucorales</taxon>
        <taxon>Mucorineae</taxon>
        <taxon>Mucoraceae</taxon>
        <taxon>Parasitella</taxon>
    </lineage>
</organism>
<dbReference type="STRING" id="35722.A0A0B7N6Z4"/>
<evidence type="ECO:0000256" key="3">
    <source>
        <dbReference type="ARBA" id="ARBA00005263"/>
    </source>
</evidence>
<evidence type="ECO:0000256" key="2">
    <source>
        <dbReference type="ARBA" id="ARBA00004277"/>
    </source>
</evidence>
<dbReference type="GO" id="GO:0030130">
    <property type="term" value="C:clathrin coat of trans-Golgi network vesicle"/>
    <property type="evidence" value="ECO:0007669"/>
    <property type="project" value="InterPro"/>
</dbReference>
<dbReference type="InterPro" id="IPR019410">
    <property type="entry name" value="Methyltransf_16"/>
</dbReference>
<dbReference type="GO" id="GO:0006886">
    <property type="term" value="P:intracellular protein transport"/>
    <property type="evidence" value="ECO:0007669"/>
    <property type="project" value="InterPro"/>
</dbReference>
<dbReference type="OrthoDB" id="407325at2759"/>
<feature type="coiled-coil region" evidence="7">
    <location>
        <begin position="117"/>
        <end position="169"/>
    </location>
</feature>
<dbReference type="SUPFAM" id="SSF53335">
    <property type="entry name" value="S-adenosyl-L-methionine-dependent methyltransferases"/>
    <property type="match status" value="1"/>
</dbReference>
<dbReference type="GO" id="GO:0005198">
    <property type="term" value="F:structural molecule activity"/>
    <property type="evidence" value="ECO:0007669"/>
    <property type="project" value="InterPro"/>
</dbReference>
<evidence type="ECO:0000256" key="5">
    <source>
        <dbReference type="ARBA" id="ARBA00023176"/>
    </source>
</evidence>
<reference evidence="9 10" key="1">
    <citation type="submission" date="2014-09" db="EMBL/GenBank/DDBJ databases">
        <authorList>
            <person name="Ellenberger Sabrina"/>
        </authorList>
    </citation>
    <scope>NUCLEOTIDE SEQUENCE [LARGE SCALE GENOMIC DNA]</scope>
    <source>
        <strain evidence="9 10">CBS 412.66</strain>
    </source>
</reference>
<comment type="similarity">
    <text evidence="3">Belongs to the clathrin light chain family.</text>
</comment>
<dbReference type="Pfam" id="PF01086">
    <property type="entry name" value="Clathrin_lg_ch"/>
    <property type="match status" value="1"/>
</dbReference>
<name>A0A0B7N6Z4_9FUNG</name>
<evidence type="ECO:0000256" key="6">
    <source>
        <dbReference type="ARBA" id="ARBA00023329"/>
    </source>
</evidence>
<dbReference type="GO" id="GO:0016192">
    <property type="term" value="P:vesicle-mediated transport"/>
    <property type="evidence" value="ECO:0007669"/>
    <property type="project" value="InterPro"/>
</dbReference>
<evidence type="ECO:0000256" key="7">
    <source>
        <dbReference type="SAM" id="Coils"/>
    </source>
</evidence>
<evidence type="ECO:0000313" key="10">
    <source>
        <dbReference type="Proteomes" id="UP000054107"/>
    </source>
</evidence>
<evidence type="ECO:0000256" key="1">
    <source>
        <dbReference type="ARBA" id="ARBA00004180"/>
    </source>
</evidence>
<evidence type="ECO:0000313" key="9">
    <source>
        <dbReference type="EMBL" id="CEP13199.1"/>
    </source>
</evidence>
<keyword evidence="7" id="KW-0175">Coiled coil</keyword>
<keyword evidence="10" id="KW-1185">Reference proteome</keyword>
<dbReference type="PANTHER" id="PTHR14614">
    <property type="entry name" value="HEPATOCELLULAR CARCINOMA-ASSOCIATED ANTIGEN"/>
    <property type="match status" value="1"/>
</dbReference>
<accession>A0A0B7N6Z4</accession>
<gene>
    <name evidence="9" type="primary">PARPA_07248.1 scaffold 26887</name>
</gene>
<dbReference type="EMBL" id="LN729408">
    <property type="protein sequence ID" value="CEP13199.1"/>
    <property type="molecule type" value="Genomic_DNA"/>
</dbReference>
<proteinExistence type="inferred from homology"/>
<dbReference type="InterPro" id="IPR000996">
    <property type="entry name" value="Clathrin_L-chain"/>
</dbReference>
<keyword evidence="6" id="KW-0968">Cytoplasmic vesicle</keyword>
<dbReference type="InterPro" id="IPR029063">
    <property type="entry name" value="SAM-dependent_MTases_sf"/>
</dbReference>
<dbReference type="AlphaFoldDB" id="A0A0B7N6Z4"/>
<evidence type="ECO:0000256" key="4">
    <source>
        <dbReference type="ARBA" id="ARBA00023136"/>
    </source>
</evidence>